<keyword evidence="4" id="KW-0411">Iron-sulfur</keyword>
<evidence type="ECO:0000256" key="1">
    <source>
        <dbReference type="ARBA" id="ARBA00005806"/>
    </source>
</evidence>
<dbReference type="RefSeq" id="WP_248353639.1">
    <property type="nucleotide sequence ID" value="NZ_AP025591.1"/>
</dbReference>
<dbReference type="Proteomes" id="UP001162891">
    <property type="component" value="Chromosome"/>
</dbReference>
<keyword evidence="3" id="KW-0408">Iron</keyword>
<dbReference type="PANTHER" id="PTHR30548">
    <property type="entry name" value="2-HYDROXYGLUTARYL-COA DEHYDRATASE, D-COMPONENT-RELATED"/>
    <property type="match status" value="1"/>
</dbReference>
<keyword evidence="6" id="KW-1185">Reference proteome</keyword>
<dbReference type="EMBL" id="AP025591">
    <property type="protein sequence ID" value="BDG05098.1"/>
    <property type="molecule type" value="Genomic_DNA"/>
</dbReference>
<evidence type="ECO:0000256" key="2">
    <source>
        <dbReference type="ARBA" id="ARBA00022723"/>
    </source>
</evidence>
<evidence type="ECO:0000313" key="6">
    <source>
        <dbReference type="Proteomes" id="UP001162891"/>
    </source>
</evidence>
<gene>
    <name evidence="5" type="ORF">AMOR_40940</name>
</gene>
<evidence type="ECO:0000256" key="4">
    <source>
        <dbReference type="ARBA" id="ARBA00023014"/>
    </source>
</evidence>
<comment type="similarity">
    <text evidence="1">Belongs to the FldB/FldC dehydratase alpha/beta subunit family.</text>
</comment>
<reference evidence="6" key="1">
    <citation type="journal article" date="2022" name="Int. J. Syst. Evol. Microbiol.">
        <title>Anaeromyxobacter oryzae sp. nov., Anaeromyxobacter diazotrophicus sp. nov. and Anaeromyxobacter paludicola sp. nov., isolated from paddy soils.</title>
        <authorList>
            <person name="Itoh H."/>
            <person name="Xu Z."/>
            <person name="Mise K."/>
            <person name="Masuda Y."/>
            <person name="Ushijima N."/>
            <person name="Hayakawa C."/>
            <person name="Shiratori Y."/>
            <person name="Senoo K."/>
        </authorList>
    </citation>
    <scope>NUCLEOTIDE SEQUENCE [LARGE SCALE GENOMIC DNA]</scope>
    <source>
        <strain evidence="6">Red232</strain>
    </source>
</reference>
<sequence>MILRRAQYELASRAVGPFLAALDDWQRRHRKRPPRESPFAPPLESLRALKDLMTVHYFSGRYADGAVPVAWVTSGFPVELLRPLGFHTVYPENHAAMCGVQRLVPALSDAVEAAGYSRDLCSYVRSDLGSLETGRSPAGRLPRPDLLACCTNICQTVLYWYRDLAHRFGVPLVLVDTPFVYGEATAHQLQYVADQLEEAVAVAERVANRRLDRGELSEAARLARDGSRLWGECLDTARSRPAPWTGVDGFFHLGPIVAMRGTEACNAYYRLLLDELKDRVARGIGGLKGEERHRLLWDNLPVWYATREITTLLASGGFNFVCTTYTNAWAEASRLIDPADPIRSAARCYTQVLLNQDLPSKLRLLERMARDFAVDGAVLHSDRSCKPYSVGQVDLKDRLASDLGVKALLLEADHNDPRAWASEVSTNRLTAFMESFA</sequence>
<dbReference type="PANTHER" id="PTHR30548:SF4">
    <property type="entry name" value="SUBUNIT OF OXYGEN-SENSITIVE 2-HYDROXYISOCAPROYL-COA DEHYDRATASE"/>
    <property type="match status" value="1"/>
</dbReference>
<dbReference type="Pfam" id="PF06050">
    <property type="entry name" value="HGD-D"/>
    <property type="match status" value="1"/>
</dbReference>
<dbReference type="InterPro" id="IPR010327">
    <property type="entry name" value="FldB/FldC_alpha/beta"/>
</dbReference>
<proteinExistence type="inferred from homology"/>
<evidence type="ECO:0000256" key="3">
    <source>
        <dbReference type="ARBA" id="ARBA00023004"/>
    </source>
</evidence>
<protein>
    <submittedName>
        <fullName evidence="5">2-hydroxyglutaryl-CoA dehydratase</fullName>
    </submittedName>
</protein>
<accession>A0ABN6MZW4</accession>
<name>A0ABN6MZW4_9BACT</name>
<dbReference type="Gene3D" id="3.40.50.11900">
    <property type="match status" value="1"/>
</dbReference>
<evidence type="ECO:0000313" key="5">
    <source>
        <dbReference type="EMBL" id="BDG05098.1"/>
    </source>
</evidence>
<keyword evidence="2" id="KW-0479">Metal-binding</keyword>
<dbReference type="Gene3D" id="3.40.50.11890">
    <property type="match status" value="1"/>
</dbReference>
<organism evidence="5 6">
    <name type="scientific">Anaeromyxobacter oryzae</name>
    <dbReference type="NCBI Taxonomy" id="2918170"/>
    <lineage>
        <taxon>Bacteria</taxon>
        <taxon>Pseudomonadati</taxon>
        <taxon>Myxococcota</taxon>
        <taxon>Myxococcia</taxon>
        <taxon>Myxococcales</taxon>
        <taxon>Cystobacterineae</taxon>
        <taxon>Anaeromyxobacteraceae</taxon>
        <taxon>Anaeromyxobacter</taxon>
    </lineage>
</organism>